<evidence type="ECO:0000313" key="1">
    <source>
        <dbReference type="EMBL" id="GMS83368.1"/>
    </source>
</evidence>
<sequence>ATAYARHLQTRHKSSLKSNGVYLLCSCGTEIRYVYYDSNHTEKCGGLQFSLRQLEKKITPKCILCEMYPSTPIGYFEHLRIHHKSTLKESGIYLICSCGLE</sequence>
<reference evidence="1" key="1">
    <citation type="submission" date="2023-10" db="EMBL/GenBank/DDBJ databases">
        <title>Genome assembly of Pristionchus species.</title>
        <authorList>
            <person name="Yoshida K."/>
            <person name="Sommer R.J."/>
        </authorList>
    </citation>
    <scope>NUCLEOTIDE SEQUENCE</scope>
    <source>
        <strain evidence="1">RS0144</strain>
    </source>
</reference>
<keyword evidence="2" id="KW-1185">Reference proteome</keyword>
<protein>
    <recommendedName>
        <fullName evidence="3">C2H2-type domain-containing protein</fullName>
    </recommendedName>
</protein>
<accession>A0AAV5SRY1</accession>
<feature type="non-terminal residue" evidence="1">
    <location>
        <position position="101"/>
    </location>
</feature>
<dbReference type="AlphaFoldDB" id="A0AAV5SRY1"/>
<organism evidence="1 2">
    <name type="scientific">Pristionchus entomophagus</name>
    <dbReference type="NCBI Taxonomy" id="358040"/>
    <lineage>
        <taxon>Eukaryota</taxon>
        <taxon>Metazoa</taxon>
        <taxon>Ecdysozoa</taxon>
        <taxon>Nematoda</taxon>
        <taxon>Chromadorea</taxon>
        <taxon>Rhabditida</taxon>
        <taxon>Rhabditina</taxon>
        <taxon>Diplogasteromorpha</taxon>
        <taxon>Diplogasteroidea</taxon>
        <taxon>Neodiplogasteridae</taxon>
        <taxon>Pristionchus</taxon>
    </lineage>
</organism>
<comment type="caution">
    <text evidence="1">The sequence shown here is derived from an EMBL/GenBank/DDBJ whole genome shotgun (WGS) entry which is preliminary data.</text>
</comment>
<proteinExistence type="predicted"/>
<gene>
    <name evidence="1" type="ORF">PENTCL1PPCAC_5543</name>
</gene>
<dbReference type="Proteomes" id="UP001432027">
    <property type="component" value="Unassembled WGS sequence"/>
</dbReference>
<evidence type="ECO:0008006" key="3">
    <source>
        <dbReference type="Google" id="ProtNLM"/>
    </source>
</evidence>
<evidence type="ECO:0000313" key="2">
    <source>
        <dbReference type="Proteomes" id="UP001432027"/>
    </source>
</evidence>
<feature type="non-terminal residue" evidence="1">
    <location>
        <position position="1"/>
    </location>
</feature>
<dbReference type="EMBL" id="BTSX01000002">
    <property type="protein sequence ID" value="GMS83368.1"/>
    <property type="molecule type" value="Genomic_DNA"/>
</dbReference>
<name>A0AAV5SRY1_9BILA</name>